<dbReference type="InterPro" id="IPR027417">
    <property type="entry name" value="P-loop_NTPase"/>
</dbReference>
<accession>A0A3B1BKG5</accession>
<name>A0A3B1BKG5_9ZZZZ</name>
<dbReference type="InterPro" id="IPR041682">
    <property type="entry name" value="AAA_14"/>
</dbReference>
<dbReference type="InterPro" id="IPR025420">
    <property type="entry name" value="DUF4143"/>
</dbReference>
<dbReference type="PANTHER" id="PTHR43566">
    <property type="entry name" value="CONSERVED PROTEIN"/>
    <property type="match status" value="1"/>
</dbReference>
<organism evidence="2">
    <name type="scientific">hydrothermal vent metagenome</name>
    <dbReference type="NCBI Taxonomy" id="652676"/>
    <lineage>
        <taxon>unclassified sequences</taxon>
        <taxon>metagenomes</taxon>
        <taxon>ecological metagenomes</taxon>
    </lineage>
</organism>
<reference evidence="2" key="1">
    <citation type="submission" date="2018-06" db="EMBL/GenBank/DDBJ databases">
        <authorList>
            <person name="Zhirakovskaya E."/>
        </authorList>
    </citation>
    <scope>NUCLEOTIDE SEQUENCE</scope>
</reference>
<evidence type="ECO:0000313" key="2">
    <source>
        <dbReference type="EMBL" id="VAX11120.1"/>
    </source>
</evidence>
<sequence length="387" mass="43793">MQAKYITRHIQPEIHESLLDFPAVAVLGPRQCGKSTLAKRIIAGYPGAIYLDLEKPADLAKLHEPELFFSQHSGKLVCLDEVQRLPDIFTALRSIIDEQKCNGQFLFLGSASRDLIRQSSETLAGRIAYLELASLSYNEIQNSEESITLNDFWLKGGFPDSLLARNSRASRRWRENFIRTFLERDIPQLGFRIPAPTLRRVWQMCAHDQGRLLNSSKLGSSLGVSHTTFRSYIDLLAETYMLRILPPYIPNMKKRLVKSPKIYLRDSGILHSLLAIDTFDDLMGHPVFGASWETVAMETVIANFPEWEPFFYRTAAGVEIDLILKRGSRKMAFEFKASTAPKVTKGFWNGLNDLNIEKAWVVAPVQESYPIKENVLVCPLSEIATAS</sequence>
<dbReference type="Pfam" id="PF13173">
    <property type="entry name" value="AAA_14"/>
    <property type="match status" value="1"/>
</dbReference>
<dbReference type="SMART" id="SM00382">
    <property type="entry name" value="AAA"/>
    <property type="match status" value="1"/>
</dbReference>
<evidence type="ECO:0000259" key="1">
    <source>
        <dbReference type="SMART" id="SM00382"/>
    </source>
</evidence>
<dbReference type="InterPro" id="IPR003593">
    <property type="entry name" value="AAA+_ATPase"/>
</dbReference>
<dbReference type="EMBL" id="UOFX01000081">
    <property type="protein sequence ID" value="VAX11120.1"/>
    <property type="molecule type" value="Genomic_DNA"/>
</dbReference>
<dbReference type="PANTHER" id="PTHR43566:SF2">
    <property type="entry name" value="DUF4143 DOMAIN-CONTAINING PROTEIN"/>
    <property type="match status" value="1"/>
</dbReference>
<protein>
    <submittedName>
        <fullName evidence="2">Mlr9349 protein</fullName>
    </submittedName>
</protein>
<feature type="domain" description="AAA+ ATPase" evidence="1">
    <location>
        <begin position="20"/>
        <end position="179"/>
    </location>
</feature>
<dbReference type="Pfam" id="PF13635">
    <property type="entry name" value="DUF4143"/>
    <property type="match status" value="1"/>
</dbReference>
<dbReference type="SUPFAM" id="SSF52540">
    <property type="entry name" value="P-loop containing nucleoside triphosphate hydrolases"/>
    <property type="match status" value="1"/>
</dbReference>
<dbReference type="AlphaFoldDB" id="A0A3B1BKG5"/>
<gene>
    <name evidence="2" type="ORF">MNBD_GAMMA26-1327</name>
</gene>
<proteinExistence type="predicted"/>